<dbReference type="InterPro" id="IPR052026">
    <property type="entry name" value="ExeA_AAA_ATPase_DNA-bind"/>
</dbReference>
<comment type="caution">
    <text evidence="2">The sequence shown here is derived from an EMBL/GenBank/DDBJ whole genome shotgun (WGS) entry which is preliminary data.</text>
</comment>
<accession>A0A644YQG7</accession>
<dbReference type="GO" id="GO:0016887">
    <property type="term" value="F:ATP hydrolysis activity"/>
    <property type="evidence" value="ECO:0007669"/>
    <property type="project" value="InterPro"/>
</dbReference>
<dbReference type="SUPFAM" id="SSF52540">
    <property type="entry name" value="P-loop containing nucleoside triphosphate hydrolases"/>
    <property type="match status" value="1"/>
</dbReference>
<dbReference type="InterPro" id="IPR049945">
    <property type="entry name" value="AAA_22"/>
</dbReference>
<protein>
    <recommendedName>
        <fullName evidence="1">ORC1/DEAH AAA+ ATPase domain-containing protein</fullName>
    </recommendedName>
</protein>
<dbReference type="PANTHER" id="PTHR35894">
    <property type="entry name" value="GENERAL SECRETION PATHWAY PROTEIN A-RELATED"/>
    <property type="match status" value="1"/>
</dbReference>
<proteinExistence type="predicted"/>
<organism evidence="2">
    <name type="scientific">bioreactor metagenome</name>
    <dbReference type="NCBI Taxonomy" id="1076179"/>
    <lineage>
        <taxon>unclassified sequences</taxon>
        <taxon>metagenomes</taxon>
        <taxon>ecological metagenomes</taxon>
    </lineage>
</organism>
<sequence>MKEKEKPSYSIAVQQNQFKMVRYPDYEAAYGQIATAARYHKMCRIIGHPGSGKTSLLLDYQQNNANTYYICPPKGCPQKDLLRLLCTPIDFYPGNETMCGLSQLLITHLNSRPMDTTFLIDEADNLCGSNSSIRKLDLVRYVWDFTRTKVSFIFAAPHDLEALLKKGKENISNSQFYRRCSVHVMSGMPLDSIKEFLENIESEFHVRFEHAARIYLTKRISDSERGGIGIVAEIIEKCLMILLPPWGDYIDAITLNDFTREEALLFFEELPEQTITMALVKDACSMHK</sequence>
<dbReference type="PANTHER" id="PTHR35894:SF1">
    <property type="entry name" value="PHOSPHORIBULOKINASE _ URIDINE KINASE FAMILY"/>
    <property type="match status" value="1"/>
</dbReference>
<dbReference type="AlphaFoldDB" id="A0A644YQG7"/>
<dbReference type="InterPro" id="IPR027417">
    <property type="entry name" value="P-loop_NTPase"/>
</dbReference>
<feature type="domain" description="ORC1/DEAH AAA+ ATPase" evidence="1">
    <location>
        <begin position="40"/>
        <end position="164"/>
    </location>
</feature>
<dbReference type="Pfam" id="PF13401">
    <property type="entry name" value="AAA_22"/>
    <property type="match status" value="1"/>
</dbReference>
<reference evidence="2" key="1">
    <citation type="submission" date="2019-08" db="EMBL/GenBank/DDBJ databases">
        <authorList>
            <person name="Kucharzyk K."/>
            <person name="Murdoch R.W."/>
            <person name="Higgins S."/>
            <person name="Loffler F."/>
        </authorList>
    </citation>
    <scope>NUCLEOTIDE SEQUENCE</scope>
</reference>
<evidence type="ECO:0000259" key="1">
    <source>
        <dbReference type="Pfam" id="PF13401"/>
    </source>
</evidence>
<gene>
    <name evidence="2" type="ORF">SDC9_77395</name>
</gene>
<name>A0A644YQG7_9ZZZZ</name>
<dbReference type="EMBL" id="VSSQ01005906">
    <property type="protein sequence ID" value="MPM30845.1"/>
    <property type="molecule type" value="Genomic_DNA"/>
</dbReference>
<evidence type="ECO:0000313" key="2">
    <source>
        <dbReference type="EMBL" id="MPM30845.1"/>
    </source>
</evidence>